<dbReference type="CDD" id="cd07792">
    <property type="entry name" value="ASKHA_NBD_FGGY_GK1-3-like"/>
    <property type="match status" value="1"/>
</dbReference>
<feature type="domain" description="Carbohydrate kinase FGGY C-terminal" evidence="12">
    <location>
        <begin position="297"/>
        <end position="482"/>
    </location>
</feature>
<dbReference type="InterPro" id="IPR018483">
    <property type="entry name" value="Carb_kinase_FGGY_CS"/>
</dbReference>
<dbReference type="PANTHER" id="PTHR10196">
    <property type="entry name" value="SUGAR KINASE"/>
    <property type="match status" value="1"/>
</dbReference>
<dbReference type="PANTHER" id="PTHR10196:SF40">
    <property type="entry name" value="GLYCEROL KINASE"/>
    <property type="match status" value="1"/>
</dbReference>
<dbReference type="GO" id="GO:0006641">
    <property type="term" value="P:triglyceride metabolic process"/>
    <property type="evidence" value="ECO:0007669"/>
    <property type="project" value="TreeGrafter"/>
</dbReference>
<organism evidence="14">
    <name type="scientific">Zeugodacus cucurbitae</name>
    <name type="common">Melon fruit fly</name>
    <name type="synonym">Bactrocera cucurbitae</name>
    <dbReference type="NCBI Taxonomy" id="28588"/>
    <lineage>
        <taxon>Eukaryota</taxon>
        <taxon>Metazoa</taxon>
        <taxon>Ecdysozoa</taxon>
        <taxon>Arthropoda</taxon>
        <taxon>Hexapoda</taxon>
        <taxon>Insecta</taxon>
        <taxon>Pterygota</taxon>
        <taxon>Neoptera</taxon>
        <taxon>Endopterygota</taxon>
        <taxon>Diptera</taxon>
        <taxon>Brachycera</taxon>
        <taxon>Muscomorpha</taxon>
        <taxon>Tephritoidea</taxon>
        <taxon>Tephritidae</taxon>
        <taxon>Zeugodacus</taxon>
        <taxon>Zeugodacus</taxon>
    </lineage>
</organism>
<dbReference type="GO" id="GO:0046167">
    <property type="term" value="P:glycerol-3-phosphate biosynthetic process"/>
    <property type="evidence" value="ECO:0007669"/>
    <property type="project" value="TreeGrafter"/>
</dbReference>
<evidence type="ECO:0000256" key="10">
    <source>
        <dbReference type="RuleBase" id="RU003733"/>
    </source>
</evidence>
<dbReference type="PROSITE" id="PS00445">
    <property type="entry name" value="FGGY_KINASES_2"/>
    <property type="match status" value="1"/>
</dbReference>
<dbReference type="GO" id="GO:0005739">
    <property type="term" value="C:mitochondrion"/>
    <property type="evidence" value="ECO:0007669"/>
    <property type="project" value="TreeGrafter"/>
</dbReference>
<keyword evidence="7" id="KW-0319">Glycerol metabolism</keyword>
<name>A0A0A1X5E4_ZEUCU</name>
<evidence type="ECO:0000256" key="8">
    <source>
        <dbReference type="ARBA" id="ARBA00022840"/>
    </source>
</evidence>
<dbReference type="GeneID" id="105214875"/>
<evidence type="ECO:0000259" key="12">
    <source>
        <dbReference type="Pfam" id="PF02782"/>
    </source>
</evidence>
<protein>
    <recommendedName>
        <fullName evidence="3">glycerol kinase</fullName>
        <ecNumber evidence="3">2.7.1.30</ecNumber>
    </recommendedName>
    <alternativeName>
        <fullName evidence="9">ATP:glycerol 3-phosphotransferase</fullName>
    </alternativeName>
</protein>
<dbReference type="EC" id="2.7.1.30" evidence="3"/>
<reference evidence="14" key="1">
    <citation type="submission" date="2014-11" db="EMBL/GenBank/DDBJ databases">
        <authorList>
            <person name="Geib S."/>
        </authorList>
    </citation>
    <scope>NUCLEOTIDE SEQUENCE</scope>
</reference>
<evidence type="ECO:0000256" key="9">
    <source>
        <dbReference type="ARBA" id="ARBA00043149"/>
    </source>
</evidence>
<dbReference type="NCBIfam" id="TIGR01311">
    <property type="entry name" value="glycerol_kin"/>
    <property type="match status" value="1"/>
</dbReference>
<evidence type="ECO:0000256" key="6">
    <source>
        <dbReference type="ARBA" id="ARBA00022777"/>
    </source>
</evidence>
<feature type="domain" description="Carbohydrate kinase FGGY N-terminal" evidence="11">
    <location>
        <begin position="29"/>
        <end position="282"/>
    </location>
</feature>
<dbReference type="Gene3D" id="3.30.420.40">
    <property type="match status" value="2"/>
</dbReference>
<dbReference type="EMBL" id="GBXI01015192">
    <property type="protein sequence ID" value="JAC99099.1"/>
    <property type="molecule type" value="Transcribed_RNA"/>
</dbReference>
<evidence type="ECO:0000256" key="3">
    <source>
        <dbReference type="ARBA" id="ARBA00012099"/>
    </source>
</evidence>
<dbReference type="Pfam" id="PF00370">
    <property type="entry name" value="FGGY_N"/>
    <property type="match status" value="1"/>
</dbReference>
<evidence type="ECO:0000259" key="11">
    <source>
        <dbReference type="Pfam" id="PF00370"/>
    </source>
</evidence>
<evidence type="ECO:0000313" key="14">
    <source>
        <dbReference type="EMBL" id="JAD05883.1"/>
    </source>
</evidence>
<gene>
    <name evidence="14" type="primary">GK3P_1</name>
    <name evidence="13" type="synonym">GK3P_0</name>
    <name evidence="13" type="ORF">g.6741</name>
    <name evidence="14" type="ORF">g.6742</name>
</gene>
<reference evidence="14" key="2">
    <citation type="journal article" date="2015" name="Gigascience">
        <title>Reconstructing a comprehensive transcriptome assembly of a white-pupal translocated strain of the pest fruit fly Bactrocera cucurbitae.</title>
        <authorList>
            <person name="Sim S.B."/>
            <person name="Calla B."/>
            <person name="Hall B."/>
            <person name="DeRego T."/>
            <person name="Geib S.M."/>
        </authorList>
    </citation>
    <scope>NUCLEOTIDE SEQUENCE</scope>
</reference>
<dbReference type="InterPro" id="IPR000577">
    <property type="entry name" value="Carb_kinase_FGGY"/>
</dbReference>
<dbReference type="FunFam" id="3.30.420.40:FF:000086">
    <property type="entry name" value="Glycerol kinase"/>
    <property type="match status" value="1"/>
</dbReference>
<dbReference type="CTD" id="2712"/>
<dbReference type="AlphaFoldDB" id="A0A0A1X5E4"/>
<dbReference type="InterPro" id="IPR018485">
    <property type="entry name" value="FGGY_C"/>
</dbReference>
<dbReference type="InterPro" id="IPR042018">
    <property type="entry name" value="GK1-3_metazoan-type"/>
</dbReference>
<dbReference type="FunFam" id="3.30.420.40:FF:000108">
    <property type="entry name" value="Glycerol kinase, glycosomal"/>
    <property type="match status" value="1"/>
</dbReference>
<evidence type="ECO:0000256" key="1">
    <source>
        <dbReference type="ARBA" id="ARBA00005190"/>
    </source>
</evidence>
<dbReference type="GO" id="GO:0004370">
    <property type="term" value="F:glycerol kinase activity"/>
    <property type="evidence" value="ECO:0007669"/>
    <property type="project" value="UniProtKB-EC"/>
</dbReference>
<dbReference type="UniPathway" id="UPA00618">
    <property type="reaction ID" value="UER00672"/>
</dbReference>
<proteinExistence type="inferred from homology"/>
<dbReference type="EMBL" id="GBXI01008409">
    <property type="protein sequence ID" value="JAD05883.1"/>
    <property type="molecule type" value="Transcribed_RNA"/>
</dbReference>
<sequence>MTEGKRLMNGAKRRIITSQNPTTTSKSLVGVIDEGTSSVQFSLYSVPHFKEVANYQIDLKMITPQDGWFEQNPLELMDAVYECCEKACAQLPALGYSVADISCIGVTNQRETTVVWDSRTGQPLYNALVWKDIRSEQCVDRVLSKLDNQDKNHFKHISGLPVSPYFTALKLRWLFDNVAEVRKVYREGYCKVGTIDTWIVWNLTKGALHITDVTNASRTLLMDIETLHWHPQLLRTFKIDRSILPEIRSSSEIYGPITSERCVLTDVPISGILGNQHASLLGQMCVKPGQAKNTYRSGCFLLCNIGERAVISAHGLITTVAYKLGPNKPAIYALEGSVAVGGHALRWLENRLRLLKDFSQAEKCAEEVATTGDVYFVPAFTGLYAPYWRKEARGLIIGLTQYSTKHHIVRAALEAICFQTRDILECMHQESGFQLNKLHADGSISMNNLLMQLQADTAGLTVFRSQLTDTTTFGAALCAAQAEGIDLFNFNPDELQYEVVDYDTFLPTSTDVERHHRYGKWKRAVERSMGWAIKKPARKITDETYKLLSSIPPAIFVMTTFAMMIHATASK</sequence>
<dbReference type="OrthoDB" id="5422795at2759"/>
<evidence type="ECO:0000256" key="4">
    <source>
        <dbReference type="ARBA" id="ARBA00022679"/>
    </source>
</evidence>
<evidence type="ECO:0000256" key="7">
    <source>
        <dbReference type="ARBA" id="ARBA00022798"/>
    </source>
</evidence>
<dbReference type="NCBIfam" id="NF000756">
    <property type="entry name" value="PRK00047.1"/>
    <property type="match status" value="1"/>
</dbReference>
<dbReference type="InterPro" id="IPR005999">
    <property type="entry name" value="Glycerol_kin"/>
</dbReference>
<evidence type="ECO:0000256" key="2">
    <source>
        <dbReference type="ARBA" id="ARBA00009156"/>
    </source>
</evidence>
<evidence type="ECO:0000256" key="5">
    <source>
        <dbReference type="ARBA" id="ARBA00022741"/>
    </source>
</evidence>
<dbReference type="Pfam" id="PF02782">
    <property type="entry name" value="FGGY_C"/>
    <property type="match status" value="1"/>
</dbReference>
<evidence type="ECO:0000313" key="13">
    <source>
        <dbReference type="EMBL" id="JAC99099.1"/>
    </source>
</evidence>
<accession>A0A0A1X5E4</accession>
<dbReference type="GO" id="GO:0019563">
    <property type="term" value="P:glycerol catabolic process"/>
    <property type="evidence" value="ECO:0007669"/>
    <property type="project" value="UniProtKB-UniPathway"/>
</dbReference>
<dbReference type="PIRSF" id="PIRSF000538">
    <property type="entry name" value="GlpK"/>
    <property type="match status" value="1"/>
</dbReference>
<comment type="similarity">
    <text evidence="2 10">Belongs to the FGGY kinase family.</text>
</comment>
<comment type="pathway">
    <text evidence="1">Polyol metabolism; glycerol degradation via glycerol kinase pathway; sn-glycerol 3-phosphate from glycerol: step 1/1.</text>
</comment>
<keyword evidence="5" id="KW-0547">Nucleotide-binding</keyword>
<dbReference type="SUPFAM" id="SSF53067">
    <property type="entry name" value="Actin-like ATPase domain"/>
    <property type="match status" value="2"/>
</dbReference>
<keyword evidence="8" id="KW-0067">ATP-binding</keyword>
<keyword evidence="6 10" id="KW-0418">Kinase</keyword>
<dbReference type="GO" id="GO:0005524">
    <property type="term" value="F:ATP binding"/>
    <property type="evidence" value="ECO:0007669"/>
    <property type="project" value="UniProtKB-KW"/>
</dbReference>
<dbReference type="InterPro" id="IPR018484">
    <property type="entry name" value="FGGY_N"/>
</dbReference>
<dbReference type="PROSITE" id="PS00933">
    <property type="entry name" value="FGGY_KINASES_1"/>
    <property type="match status" value="1"/>
</dbReference>
<dbReference type="InterPro" id="IPR043129">
    <property type="entry name" value="ATPase_NBD"/>
</dbReference>
<keyword evidence="4 10" id="KW-0808">Transferase</keyword>